<dbReference type="Proteomes" id="UP000824219">
    <property type="component" value="Linkage Group LG03"/>
</dbReference>
<keyword evidence="2" id="KW-0539">Nucleus</keyword>
<feature type="compositionally biased region" description="Basic and acidic residues" evidence="3">
    <location>
        <begin position="249"/>
        <end position="260"/>
    </location>
</feature>
<dbReference type="InterPro" id="IPR036034">
    <property type="entry name" value="PDZ_sf"/>
</dbReference>
<evidence type="ECO:0000256" key="1">
    <source>
        <dbReference type="ARBA" id="ARBA00004123"/>
    </source>
</evidence>
<dbReference type="GO" id="GO:0043484">
    <property type="term" value="P:regulation of RNA splicing"/>
    <property type="evidence" value="ECO:0007669"/>
    <property type="project" value="TreeGrafter"/>
</dbReference>
<evidence type="ECO:0000256" key="3">
    <source>
        <dbReference type="SAM" id="MobiDB-lite"/>
    </source>
</evidence>
<organism evidence="5 6">
    <name type="scientific">Hemibagrus wyckioides</name>
    <dbReference type="NCBI Taxonomy" id="337641"/>
    <lineage>
        <taxon>Eukaryota</taxon>
        <taxon>Metazoa</taxon>
        <taxon>Chordata</taxon>
        <taxon>Craniata</taxon>
        <taxon>Vertebrata</taxon>
        <taxon>Euteleostomi</taxon>
        <taxon>Actinopterygii</taxon>
        <taxon>Neopterygii</taxon>
        <taxon>Teleostei</taxon>
        <taxon>Ostariophysi</taxon>
        <taxon>Siluriformes</taxon>
        <taxon>Bagridae</taxon>
        <taxon>Hemibagrus</taxon>
    </lineage>
</organism>
<feature type="compositionally biased region" description="Basic residues" evidence="3">
    <location>
        <begin position="284"/>
        <end position="300"/>
    </location>
</feature>
<feature type="region of interest" description="Disordered" evidence="3">
    <location>
        <begin position="1019"/>
        <end position="1054"/>
    </location>
</feature>
<comment type="subcellular location">
    <subcellularLocation>
        <location evidence="1">Nucleus</location>
    </subcellularLocation>
</comment>
<feature type="compositionally biased region" description="Basic and acidic residues" evidence="3">
    <location>
        <begin position="201"/>
        <end position="210"/>
    </location>
</feature>
<feature type="region of interest" description="Disordered" evidence="3">
    <location>
        <begin position="811"/>
        <end position="886"/>
    </location>
</feature>
<keyword evidence="6" id="KW-1185">Reference proteome</keyword>
<evidence type="ECO:0000256" key="2">
    <source>
        <dbReference type="ARBA" id="ARBA00023242"/>
    </source>
</evidence>
<evidence type="ECO:0000313" key="5">
    <source>
        <dbReference type="EMBL" id="KAG7334118.1"/>
    </source>
</evidence>
<dbReference type="PANTHER" id="PTHR23348">
    <property type="entry name" value="PERIAXIN/AHNAK"/>
    <property type="match status" value="1"/>
</dbReference>
<feature type="compositionally biased region" description="Basic residues" evidence="3">
    <location>
        <begin position="820"/>
        <end position="838"/>
    </location>
</feature>
<dbReference type="SUPFAM" id="SSF50156">
    <property type="entry name" value="PDZ domain-like"/>
    <property type="match status" value="1"/>
</dbReference>
<accession>A0A9D3P3R2</accession>
<feature type="compositionally biased region" description="Polar residues" evidence="3">
    <location>
        <begin position="849"/>
        <end position="859"/>
    </location>
</feature>
<feature type="region of interest" description="Disordered" evidence="3">
    <location>
        <begin position="16"/>
        <end position="108"/>
    </location>
</feature>
<dbReference type="OrthoDB" id="8058206at2759"/>
<feature type="compositionally biased region" description="Basic and acidic residues" evidence="3">
    <location>
        <begin position="90"/>
        <end position="100"/>
    </location>
</feature>
<feature type="compositionally biased region" description="Basic and acidic residues" evidence="3">
    <location>
        <begin position="869"/>
        <end position="885"/>
    </location>
</feature>
<dbReference type="Gene3D" id="2.30.42.10">
    <property type="match status" value="1"/>
</dbReference>
<dbReference type="SMART" id="SM00228">
    <property type="entry name" value="PDZ"/>
    <property type="match status" value="1"/>
</dbReference>
<feature type="region of interest" description="Disordered" evidence="3">
    <location>
        <begin position="967"/>
        <end position="994"/>
    </location>
</feature>
<evidence type="ECO:0000313" key="6">
    <source>
        <dbReference type="Proteomes" id="UP000824219"/>
    </source>
</evidence>
<gene>
    <name evidence="5" type="ORF">KOW79_002525</name>
</gene>
<dbReference type="InterPro" id="IPR001478">
    <property type="entry name" value="PDZ"/>
</dbReference>
<protein>
    <recommendedName>
        <fullName evidence="4">PDZ domain-containing protein</fullName>
    </recommendedName>
</protein>
<dbReference type="PROSITE" id="PS50106">
    <property type="entry name" value="PDZ"/>
    <property type="match status" value="1"/>
</dbReference>
<dbReference type="GO" id="GO:0043034">
    <property type="term" value="C:costamere"/>
    <property type="evidence" value="ECO:0007669"/>
    <property type="project" value="TreeGrafter"/>
</dbReference>
<feature type="compositionally biased region" description="Acidic residues" evidence="3">
    <location>
        <begin position="29"/>
        <end position="42"/>
    </location>
</feature>
<dbReference type="GO" id="GO:0005634">
    <property type="term" value="C:nucleus"/>
    <property type="evidence" value="ECO:0007669"/>
    <property type="project" value="UniProtKB-SubCell"/>
</dbReference>
<dbReference type="PANTHER" id="PTHR23348:SF41">
    <property type="entry name" value="NEUROBLAST DIFFERENTIATION-ASSOCIATED PROTEIN AHNAK"/>
    <property type="match status" value="1"/>
</dbReference>
<proteinExistence type="predicted"/>
<feature type="region of interest" description="Disordered" evidence="3">
    <location>
        <begin position="199"/>
        <end position="308"/>
    </location>
</feature>
<feature type="domain" description="PDZ" evidence="4">
    <location>
        <begin position="110"/>
        <end position="179"/>
    </location>
</feature>
<dbReference type="InterPro" id="IPR052082">
    <property type="entry name" value="Myelin_sheath_structural"/>
</dbReference>
<reference evidence="5 6" key="1">
    <citation type="submission" date="2021-06" db="EMBL/GenBank/DDBJ databases">
        <title>Chromosome-level genome assembly of the red-tail catfish (Hemibagrus wyckioides).</title>
        <authorList>
            <person name="Shao F."/>
        </authorList>
    </citation>
    <scope>NUCLEOTIDE SEQUENCE [LARGE SCALE GENOMIC DNA]</scope>
    <source>
        <strain evidence="5">EC202008001</strain>
        <tissue evidence="5">Blood</tissue>
    </source>
</reference>
<sequence length="4177" mass="452074">MCDCFHLAFPNWHAPAAGAGRRLRGPEQGAEDDSVCEEPEILEQERPRPQGSSPVEEFPIEKQAEEDISDSAYKSGNNKKSKKGGFGSLFDKRTSDKMNETEDMQTGESEMIVKTVKEACVEGLVVTGGGKEGIFIKEVKVDSPASKHLSVKEGDQILSAKVYFDNVSYEDALKILEHAQPYKMEFCLRRKVEPTIPENAEIIHSKEKDQGSPTMRSQRKMKKQQERISWPKFPSFGKGPRVQFKRSHSTSEAEEHRKLEMSPPTSDTESPLKSPLKCPDEKDKKKKHKVQLKMKMKGNRSKSVEESQSNEKVLVWENQQVDDILEEKIPEAHEEKIPEIPQVMDGAENKVSPKTGDAFQSLSGMEHHEAHLISLGNTLKTTDISVALAEEGKIESSEMKVRIHQKEKPDVGTKNQAETIKALYKISDISACDNVVLSQTGVEIPQLDNDISRQGMRKDSSEKKMEYGNAELSMPNLDIGVGVTKKSPGIGNEKQRKEKSVFENESYGIRTRGPLADMATSKTHFVSTVNGLQFMSPDFSEIMQVGKMSDGHAVDKDLILVKTTKLPTETSDFILADVDKRSASEFKLPKVDHSGIVTHELIKMTEVEKIRTHLPKREDIEIPGMENKEKKTSFQTPEIKVPKIEKIIDITKEREIQALQTDEEFNVEDVKVAVSKFPAFKLPEGDITGVLVQKEIELKSDRSTLTPRGSPHKISITSTDSGIILPKTKVGEEKSLDSDAVDKDRAIKMPNVELPYIDEQTSIAVLKIDYTQPQITDYGRFEALNFKLPKREDIEIPGMEAVKESNFQCTADLDQAEKPKTKKHGDRKGHEKKSKKTKITIEGPEGTKLDTQSPDISTESPKKYSSKMDGGEPKIYEKPKSKTPDIGEFENIDVQVQETKILEDNLDLPQKTDTKFAKTKFKIPSITLPEFGTEVPTGEIDITAVDVQVKEAEKNLPEDKIKLSTEPFCSDIDGTDVNKDRLPVRGQDTETEGQGKKFKLPKFELSFPEVKAPSIICTSKKDDDSSVSEESGKVPVVHSPKAEPPAVKHDVSTDLPDADSEITEVKIKRPGFSFPRFGISKSEHAPPASYVTNVDMSLPEGHTEMDDANTKIAISVKDGKQKDATKFGSPTKFKIPSIKFPNFGMKVTKSAVETSDVAVDVKGADMSLPHTELKLSTEPSDIKEPDVDRQKESVSMQFTNMDIQSEAKGSKFKLPKFGISLPEVKGPKIDIDKAEIDISIPEGKVQVTRPDSEVQARTPEVKVDMSVDKVNIPKTAAEIDISVPKSKVEVHPPDVEIQGVKGRINADLPKVDSKGLEVKMKTPGFSFPGIGISKPDIKFPKGEVSLPNVDVSLPQGSIEIERPSTDVAVSVEDAEQKGKSKLGSPTKFKLPSISLPKLEAKVQKASIEVSDVDFDVKGPEINLPEGEMKLSAEPLSVDIKWPDLDKELKPLSVEMKGPDIQMKEQGSKFKLPKFGISHPEIKGPTLDVSSDKAEFDISIPKAKVEVHPPDVEVQGVTAGINIDLPEVDSKETEVKMKTPGFSFPGIGFSKPDIKDAKGEVSLPNVDVSLPEGSIEIERPSTDVAVSMEDAEQKGKSKFGSPTKFKLPSINLPKFGIKGPKASVEVSGVDVDVKGPEIKLPEGELKLSAEPLSVDIKGPDAGKDLKPLSVEMKGPDIQMKEQGGKIQFPKFGISLPEIKGPTFGVRSDKAEIDISIPNAKVEAHPPDVEVQGVTSEIKVDLPEIDSKDTEVKMKSPGFSFPGIGISKPEFKVPKGEVSLPNVDVSLPQGSIEIERPSTDVAVSMEDAEQKGKSKFGSPTKFKLPSINLPKFGIKGPKASVEVSGVDVDVKGPEIKLPEGELKLSAEPLSVDIKGPDAGKDLKPLSVEMKGPDIQMKEQGGKIQFPKFGISLPEIKGPKLDVSSDKAEIDISVPKAKVEVHPPDVEVQGVTAGINIDLPEIDSKDTEVKMKTPGFSFPGIGISKPEFKVPKGEVSLPNVDVSLPEGSIEIERPSTDVAVSVEDAEQKGKSKFGSPTKFKLPSINLPKFGIKGPKASVEVSGVDVDVKGPEINLPEGEIKLSAEPLSVDIKGPDADKELKPLSVELKDHDIQMKEQGGKFKLPKFGISLPEIKGPKLDVSSDKAEIDISVPKAKVEVHPPEVEVQGVTAGINIDLPEIDSKDTEVKMKTPGFSFPGIGISKPEFKVPKGEVSLPNVDVSLPEGSIEIERPSTDVAVSVEDAEQKGKSKFGSPTKFKLPSINLPKFGIKGPKASVEVSGVDVDVKGPEINLPEGEIKLSAEPLSVDIKGPDADKELKPLSVELKDQDIQMKEQGGKFKLPKFGISLPEIKGPKLDVSSDKAEIDISVPMAKVEVHPPDVEVQGVSAGINIDLPEMDSKDTEVKMKTPGFSFPGIGISKPEFKVPKGEVSLPNVDVSLPEGSIEIERPSTDVAVSVEDAEQKGKSKFGSPTKFKLPSINLPKFGIKGPKASVEVSGVDVDVKGPEINLPEGEIKLSAEPLSVDIKGPDADKELKPLSVELKDHDIQMKEQGGKFKLPKFGFSLPEIKGPKLDVSSDKAEIDISVPKAKVEVHPPDVEVQGVTAGINIDLPEIDSKDTEVKMKTPGFSFPGIGISKPEFKVPKGEVSLPNVDVSLPEGSIEIERPSTDVAVSVEDAEQKGKSKFGSPTKFKLPSINLPKFGIKGPKASVEVSGVDVDVKGPEINLPEGEIKLSGEPLSVDIKGPDADKELKPLSVELKDQDIQMKEQGGKFKLPKFGISLPEIKGPKLDVSSDKAEIDISVPKAKVEVHPPDVEVQGVTAGINIDLPEMDSKDTEVKMKSPGFSFPGIGISKPEFKVPKGEVSLPNVDVSLPEGSIEIERPSTDVAVSMEDAEQKGKSKFGSPTKFKLPSINLPKFGIKGPKASVEVSGVDVDVKGPEINLPEGEIKLSAEPLSVDIKGPDADKELKPLSVELKDQDIQMKEQGGKFKLPKFGISLPEIKGPKLDVSSDKAEIDISVPKAKVEVHPPDVEVQGVTAGINIDLPEMDSKDTEVKMKSPGFSFPGIGISKPEFKVPKGEVSLPNVDVSLPEGSIEIERPSTDVAVSMEDAEQKGKSKFGSPTKFKLPSINLPKFGIKGPKASVEVSGVDVDVKGPEINLPEGEIKLSAEPLSVDIKGPDADKELKPLSVELKDQDIQMKEQGGKFKLPKFGISLPEIKGPKLDVSSDKAEIDISVPKAKVEVHPPDVEVQGVTAGINIDLPEIDSKDTEVKMKTPGFSFPGIGISKPEFKVPKGEVSLPNVDVSLPEGSIEIERPSTDVAVSVEDAEQKGKSKFGSPTKFKLPSINLPKFGIKGPKASVEVSGVDVDVKGPEINLPEGEIKLSAEPLSVDIKGPDADKELKPLSVELKDQDIQMKEQGGKFKLPKFGISLPEIKGPKLDVSSDKAEIDISVPKAKVEVHPPDVEVQGVTAGINIDLPEIDSKDTEVKMKTPGFSFPGIGISKPEFKVPKGEVSLPNVDVSLPEGSIEIERPSTDVAVSVEDAEQKGKSKFGSPTKFKLPSINLPKFGIKGPKASVEVSGVDVDVKRPEINLPEGEIKLSAEPLSVDIKGPDADKELKPLSVELKDHDIQMKEQGGKFKLPKFGISLPEIKGPKLDVSSDKAEIDISVPKAKVEVHPPDVEVQGVTAGINIDLPEIDSKDTEVKMKTPGFSFPGIGISKPEFKVPKGEVSLPNVDVSLPEGSIEIERPSTDVAVSVEDAEQKGKSKFGSPTKFKLPSINLPKFGIKGPKASVEVSGVDVDVKGPEINLPEGEIKLSAEPLSVDIKGPDADKGLKPLSVEFKDQDIQMKEQGGKFKLPKFGISLPEIKGPKLDVSSDKAEIDISVPKAKVEVHPPDVEVQGVTAEIKVDLPEIDSKDTEVKMKSPGFSFPGIGFSKPEFKVPKGEVSLPNVDVSLPEGSTEIERPSTDVAVSVEDAEQKGKSKFGSPTKFKLPSINLPKFGIKGPKASVEISGVDVDVKRPEINLPEGEIKLSAEPLSVDIKGPDADKELKPLSVEIKDQDIQMKEQGGKFKLPKFGISLPEIKGPTLDVSSDKAEIDISVPKAKVEVHPPDVEVQGVTAEMKVDLPEIDSKDTEVKMKTPGFSFPGIGISKPEVKVPKGEMGLSLASPTKVKVKYCEPSANAEWIL</sequence>
<evidence type="ECO:0000259" key="4">
    <source>
        <dbReference type="PROSITE" id="PS50106"/>
    </source>
</evidence>
<dbReference type="EMBL" id="JAHKSW010000003">
    <property type="protein sequence ID" value="KAG7334118.1"/>
    <property type="molecule type" value="Genomic_DNA"/>
</dbReference>
<comment type="caution">
    <text evidence="5">The sequence shown here is derived from an EMBL/GenBank/DDBJ whole genome shotgun (WGS) entry which is preliminary data.</text>
</comment>
<name>A0A9D3P3R2_9TELE</name>